<keyword evidence="3" id="KW-0472">Membrane</keyword>
<evidence type="ECO:0000256" key="3">
    <source>
        <dbReference type="SAM" id="Phobius"/>
    </source>
</evidence>
<feature type="coiled-coil region" evidence="1">
    <location>
        <begin position="371"/>
        <end position="492"/>
    </location>
</feature>
<protein>
    <recommendedName>
        <fullName evidence="6">HlyD family secretion protein</fullName>
    </recommendedName>
</protein>
<keyword evidence="5" id="KW-1185">Reference proteome</keyword>
<feature type="compositionally biased region" description="Polar residues" evidence="2">
    <location>
        <begin position="254"/>
        <end position="266"/>
    </location>
</feature>
<name>A0ABT2SZ27_9FIRM</name>
<gene>
    <name evidence="4" type="ORF">OCV77_01825</name>
</gene>
<proteinExistence type="predicted"/>
<dbReference type="RefSeq" id="WP_262572800.1">
    <property type="nucleotide sequence ID" value="NZ_JAOQKJ010000002.1"/>
</dbReference>
<sequence length="692" mass="74871">MDEKTASKRRDWVKNAAIIFLAVMLVLTFFSNTIMNYSLPEVATQYVQRGTITAKVRGTGTVEATDPYNVMVKESRVISSVAVKQGDTVEKDQVIYYLEDAESDELKKAEDELEDLELAYMKGLFGGTISPEIINKVASGRTDTFATYQAKVTDMVNRLEAAKARVDECQKNVDALTLQSTKDTNNATVNTKPDELNRDQATTDLASAQERFERDKAETIAELNAQISELTSQISDLEKLISNAQSSAGGAAGTNPNPSASPTVAPNSYNAQKATAVGNLYDKMKLIFDAAALDKDIDTSKIIPGDRKVDTFENVQTTLSTTKTAFNQLQTAIYNATGNKAESYTTLFADYNAALINVENIEKNSSDLNNYTNNQATLADKKAKLAKLQQELAEVQAITASSDGGVQDAQNRLIQANRNISEITAANSQASVAWQNRLADANAALKAAQAVYDLLKQEQTELAADINAELDLSKASKDIQEKKDEIAKLKEKSEGSAIVAPVAGTISNLAYVAGETTKPEEAAAVIQVDGKGYTVSFSVTNEQSKKVQVGDVGELQNAWYYDDAMVTLAAIKPDPESNGQKKLLVFNVTGSSIQAGQSLNISVGQRSAEYELTVPNSAIREDKNGKFILIVESKSGPISNRYIATRVDVEVLASDDNNTAISAGLYGYEYVITTSTKPVEAGKQVRLNENNS</sequence>
<evidence type="ECO:0008006" key="6">
    <source>
        <dbReference type="Google" id="ProtNLM"/>
    </source>
</evidence>
<reference evidence="4 5" key="1">
    <citation type="journal article" date="2021" name="ISME Commun">
        <title>Automated analysis of genomic sequences facilitates high-throughput and comprehensive description of bacteria.</title>
        <authorList>
            <person name="Hitch T.C.A."/>
        </authorList>
    </citation>
    <scope>NUCLEOTIDE SEQUENCE [LARGE SCALE GENOMIC DNA]</scope>
    <source>
        <strain evidence="4 5">Sanger_18</strain>
    </source>
</reference>
<comment type="caution">
    <text evidence="4">The sequence shown here is derived from an EMBL/GenBank/DDBJ whole genome shotgun (WGS) entry which is preliminary data.</text>
</comment>
<dbReference type="PANTHER" id="PTHR30469">
    <property type="entry name" value="MULTIDRUG RESISTANCE PROTEIN MDTA"/>
    <property type="match status" value="1"/>
</dbReference>
<dbReference type="Gene3D" id="2.40.420.20">
    <property type="match status" value="1"/>
</dbReference>
<accession>A0ABT2SZ27</accession>
<feature type="region of interest" description="Disordered" evidence="2">
    <location>
        <begin position="246"/>
        <end position="266"/>
    </location>
</feature>
<keyword evidence="1" id="KW-0175">Coiled coil</keyword>
<evidence type="ECO:0000256" key="2">
    <source>
        <dbReference type="SAM" id="MobiDB-lite"/>
    </source>
</evidence>
<keyword evidence="3" id="KW-1133">Transmembrane helix</keyword>
<evidence type="ECO:0000313" key="5">
    <source>
        <dbReference type="Proteomes" id="UP001652432"/>
    </source>
</evidence>
<keyword evidence="3" id="KW-0812">Transmembrane</keyword>
<evidence type="ECO:0000313" key="4">
    <source>
        <dbReference type="EMBL" id="MCU6743250.1"/>
    </source>
</evidence>
<dbReference type="Proteomes" id="UP001652432">
    <property type="component" value="Unassembled WGS sequence"/>
</dbReference>
<dbReference type="EMBL" id="JAOQKJ010000002">
    <property type="protein sequence ID" value="MCU6743250.1"/>
    <property type="molecule type" value="Genomic_DNA"/>
</dbReference>
<evidence type="ECO:0000256" key="1">
    <source>
        <dbReference type="SAM" id="Coils"/>
    </source>
</evidence>
<organism evidence="4 5">
    <name type="scientific">Suilimivivens aceti</name>
    <dbReference type="NCBI Taxonomy" id="2981774"/>
    <lineage>
        <taxon>Bacteria</taxon>
        <taxon>Bacillati</taxon>
        <taxon>Bacillota</taxon>
        <taxon>Clostridia</taxon>
        <taxon>Lachnospirales</taxon>
        <taxon>Lachnospiraceae</taxon>
        <taxon>Suilimivivens</taxon>
    </lineage>
</organism>
<feature type="transmembrane region" description="Helical" evidence="3">
    <location>
        <begin position="12"/>
        <end position="30"/>
    </location>
</feature>